<evidence type="ECO:0000256" key="1">
    <source>
        <dbReference type="SAM" id="MobiDB-lite"/>
    </source>
</evidence>
<dbReference type="Pfam" id="PF03572">
    <property type="entry name" value="Peptidase_S41"/>
    <property type="match status" value="1"/>
</dbReference>
<dbReference type="InterPro" id="IPR036034">
    <property type="entry name" value="PDZ_sf"/>
</dbReference>
<dbReference type="InterPro" id="IPR029045">
    <property type="entry name" value="ClpP/crotonase-like_dom_sf"/>
</dbReference>
<dbReference type="PANTHER" id="PTHR32060">
    <property type="entry name" value="TAIL-SPECIFIC PROTEASE"/>
    <property type="match status" value="1"/>
</dbReference>
<reference evidence="3 4" key="1">
    <citation type="submission" date="2021-01" db="EMBL/GenBank/DDBJ databases">
        <title>Sequencing the genomes of 1000 actinobacteria strains.</title>
        <authorList>
            <person name="Klenk H.-P."/>
        </authorList>
    </citation>
    <scope>NUCLEOTIDE SEQUENCE [LARGE SCALE GENOMIC DNA]</scope>
    <source>
        <strain evidence="3 4">DSM 46000</strain>
    </source>
</reference>
<dbReference type="Gene3D" id="3.90.226.10">
    <property type="entry name" value="2-enoyl-CoA Hydratase, Chain A, domain 1"/>
    <property type="match status" value="1"/>
</dbReference>
<protein>
    <recommendedName>
        <fullName evidence="2">Tail specific protease domain-containing protein</fullName>
    </recommendedName>
</protein>
<sequence length="582" mass="61804">MARASDAPADGAPLDPAQVRVERLLAEAVTAESLADVPVALHLDGGERLQVVDTFVTVLGGLYSHLPAKRAAYATDPVQALVLLRRRAVDLTDAEFHLALTGILNGLRDAHTRYVGPAAGRGQVATLPFLVEAHGSEQDPHFLVTKVDPRAAKDRSFVAGVEVVAWNGVPIARAVEVHADRETGGRPDARRARALESLTFRALDYGPPPDEHWVVVEYRTAKGATHETRFDWTVVRPGKAGTAVAKATRTALKVAVDPAADAVRRAKKLTFVPELWATEDEPAPATPPPAPARATRSATARAGAADDGRAAPSGRTDDWIPTPLQDVLAARALDADHGLLRLWSFDVGDDNAYLDEVVRLLGLLPPGGVIVDLRGNPGGLVWAAERALQLFGGTRIVPTRFSLVATPLTRLMASSPFNRLELEAWNSSLQDAVSTGEQYAQPLPLTDESWCNDRGRVYPGPAVAVVDPNTYSSGDLFAAGWVDNDVGPLVAVGQATGGGGANVWTLSQVRDALAGTERALAPMPAGTSLTVAVRRTIRSGRGDGIPVEDLGIAGVPYDMTRDDLLRGNVDLQAFCLGLLRGR</sequence>
<evidence type="ECO:0000313" key="4">
    <source>
        <dbReference type="Proteomes" id="UP000698059"/>
    </source>
</evidence>
<accession>A0ABS2LFF6</accession>
<feature type="compositionally biased region" description="Low complexity" evidence="1">
    <location>
        <begin position="292"/>
        <end position="303"/>
    </location>
</feature>
<proteinExistence type="predicted"/>
<dbReference type="InterPro" id="IPR005151">
    <property type="entry name" value="Tail-specific_protease"/>
</dbReference>
<dbReference type="EMBL" id="JAFBBO010000001">
    <property type="protein sequence ID" value="MBM7479155.1"/>
    <property type="molecule type" value="Genomic_DNA"/>
</dbReference>
<dbReference type="SUPFAM" id="SSF52096">
    <property type="entry name" value="ClpP/crotonase"/>
    <property type="match status" value="1"/>
</dbReference>
<comment type="caution">
    <text evidence="3">The sequence shown here is derived from an EMBL/GenBank/DDBJ whole genome shotgun (WGS) entry which is preliminary data.</text>
</comment>
<name>A0ABS2LFF6_9CELL</name>
<organism evidence="3 4">
    <name type="scientific">Oerskovia jenensis</name>
    <dbReference type="NCBI Taxonomy" id="162169"/>
    <lineage>
        <taxon>Bacteria</taxon>
        <taxon>Bacillati</taxon>
        <taxon>Actinomycetota</taxon>
        <taxon>Actinomycetes</taxon>
        <taxon>Micrococcales</taxon>
        <taxon>Cellulomonadaceae</taxon>
        <taxon>Oerskovia</taxon>
    </lineage>
</organism>
<keyword evidence="4" id="KW-1185">Reference proteome</keyword>
<dbReference type="Proteomes" id="UP000698059">
    <property type="component" value="Unassembled WGS sequence"/>
</dbReference>
<feature type="domain" description="Tail specific protease" evidence="2">
    <location>
        <begin position="338"/>
        <end position="508"/>
    </location>
</feature>
<dbReference type="Gene3D" id="2.30.42.10">
    <property type="match status" value="1"/>
</dbReference>
<feature type="region of interest" description="Disordered" evidence="1">
    <location>
        <begin position="278"/>
        <end position="318"/>
    </location>
</feature>
<gene>
    <name evidence="3" type="ORF">JOD49_002075</name>
</gene>
<evidence type="ECO:0000313" key="3">
    <source>
        <dbReference type="EMBL" id="MBM7479155.1"/>
    </source>
</evidence>
<evidence type="ECO:0000259" key="2">
    <source>
        <dbReference type="Pfam" id="PF03572"/>
    </source>
</evidence>
<dbReference type="PANTHER" id="PTHR32060:SF22">
    <property type="entry name" value="CARBOXYL-TERMINAL-PROCESSING PEPTIDASE 3, CHLOROPLASTIC"/>
    <property type="match status" value="1"/>
</dbReference>
<dbReference type="RefSeq" id="WP_205307139.1">
    <property type="nucleotide sequence ID" value="NZ_JAFBBO010000001.1"/>
</dbReference>